<keyword evidence="2" id="KW-1185">Reference proteome</keyword>
<dbReference type="EMBL" id="JAVDWE010000018">
    <property type="protein sequence ID" value="MDR7097067.1"/>
    <property type="molecule type" value="Genomic_DNA"/>
</dbReference>
<dbReference type="Proteomes" id="UP001265550">
    <property type="component" value="Unassembled WGS sequence"/>
</dbReference>
<proteinExistence type="predicted"/>
<gene>
    <name evidence="1" type="ORF">J2X09_004836</name>
</gene>
<name>A0ABU1VHV6_9BURK</name>
<comment type="caution">
    <text evidence="1">The sequence shown here is derived from an EMBL/GenBank/DDBJ whole genome shotgun (WGS) entry which is preliminary data.</text>
</comment>
<accession>A0ABU1VHV6</accession>
<protein>
    <submittedName>
        <fullName evidence="1">Uncharacterized protein</fullName>
    </submittedName>
</protein>
<dbReference type="RefSeq" id="WP_204735358.1">
    <property type="nucleotide sequence ID" value="NZ_JAVDWE010000018.1"/>
</dbReference>
<sequence length="242" mass="26958">MFKAFLRMVGLLAAYPLLTGFFLSPSAYIENSYAAPLPNGGPWFDYCVSGNKDSCQTIMFGKLKDGTYSFVDLTNNKAYKLAFEKIPKTNSAIVQFTLIPDAGDRVSYLYRLARFEKNRITFQHVHCYKIFTPKDLTNPLMGVTAAPYGHCNINSATHLRTFYSHIAEDKEGATSKYGEVVHFVPTNEALVKSNYPRYFGGAPDRSGSSNAYSEPTDIYKEQQKINCSIYSPGSFGSGVWGC</sequence>
<evidence type="ECO:0000313" key="2">
    <source>
        <dbReference type="Proteomes" id="UP001265550"/>
    </source>
</evidence>
<evidence type="ECO:0000313" key="1">
    <source>
        <dbReference type="EMBL" id="MDR7097067.1"/>
    </source>
</evidence>
<organism evidence="1 2">
    <name type="scientific">Hydrogenophaga laconesensis</name>
    <dbReference type="NCBI Taxonomy" id="1805971"/>
    <lineage>
        <taxon>Bacteria</taxon>
        <taxon>Pseudomonadati</taxon>
        <taxon>Pseudomonadota</taxon>
        <taxon>Betaproteobacteria</taxon>
        <taxon>Burkholderiales</taxon>
        <taxon>Comamonadaceae</taxon>
        <taxon>Hydrogenophaga</taxon>
    </lineage>
</organism>
<reference evidence="1 2" key="1">
    <citation type="submission" date="2023-07" db="EMBL/GenBank/DDBJ databases">
        <title>Sorghum-associated microbial communities from plants grown in Nebraska, USA.</title>
        <authorList>
            <person name="Schachtman D."/>
        </authorList>
    </citation>
    <scope>NUCLEOTIDE SEQUENCE [LARGE SCALE GENOMIC DNA]</scope>
    <source>
        <strain evidence="1 2">BE240</strain>
    </source>
</reference>